<dbReference type="OrthoDB" id="4188830at2"/>
<evidence type="ECO:0000256" key="4">
    <source>
        <dbReference type="ARBA" id="ARBA00023239"/>
    </source>
</evidence>
<dbReference type="EMBL" id="MBDL01000009">
    <property type="protein sequence ID" value="ODA13250.1"/>
    <property type="molecule type" value="Genomic_DNA"/>
</dbReference>
<dbReference type="AlphaFoldDB" id="A0A1C3CWY4"/>
<dbReference type="PANTHER" id="PTHR33337">
    <property type="entry name" value="GFA DOMAIN-CONTAINING PROTEIN"/>
    <property type="match status" value="1"/>
</dbReference>
<evidence type="ECO:0000259" key="5">
    <source>
        <dbReference type="PROSITE" id="PS51891"/>
    </source>
</evidence>
<dbReference type="PANTHER" id="PTHR33337:SF40">
    <property type="entry name" value="CENP-V_GFA DOMAIN-CONTAINING PROTEIN-RELATED"/>
    <property type="match status" value="1"/>
</dbReference>
<keyword evidence="3" id="KW-0862">Zinc</keyword>
<dbReference type="GO" id="GO:0016846">
    <property type="term" value="F:carbon-sulfur lyase activity"/>
    <property type="evidence" value="ECO:0007669"/>
    <property type="project" value="InterPro"/>
</dbReference>
<dbReference type="SUPFAM" id="SSF51316">
    <property type="entry name" value="Mss4-like"/>
    <property type="match status" value="1"/>
</dbReference>
<dbReference type="RefSeq" id="WP_068887414.1">
    <property type="nucleotide sequence ID" value="NZ_CBCRUU010000002.1"/>
</dbReference>
<dbReference type="GO" id="GO:0046872">
    <property type="term" value="F:metal ion binding"/>
    <property type="evidence" value="ECO:0007669"/>
    <property type="project" value="UniProtKB-KW"/>
</dbReference>
<evidence type="ECO:0000313" key="6">
    <source>
        <dbReference type="EMBL" id="ODA13250.1"/>
    </source>
</evidence>
<dbReference type="InterPro" id="IPR011057">
    <property type="entry name" value="Mss4-like_sf"/>
</dbReference>
<evidence type="ECO:0000256" key="2">
    <source>
        <dbReference type="ARBA" id="ARBA00022723"/>
    </source>
</evidence>
<dbReference type="Pfam" id="PF04828">
    <property type="entry name" value="GFA"/>
    <property type="match status" value="1"/>
</dbReference>
<protein>
    <submittedName>
        <fullName evidence="6">S-(Hydroxymethyl)glutathione synthase</fullName>
    </submittedName>
</protein>
<evidence type="ECO:0000256" key="3">
    <source>
        <dbReference type="ARBA" id="ARBA00022833"/>
    </source>
</evidence>
<sequence length="139" mass="16015">MKVSCLCGQTKFEAELKNHHVHACHCSMCRQQSSGVLMSVDIEPSSLKFVEQEHLSLFQSSEWGERGFCNHCGTSLFWRTQDGSYCNINVFALQQQPEDLKLTTEIYIDNKPDFYQFKYSTEQLTEADVVALFSKDEEK</sequence>
<dbReference type="PROSITE" id="PS51891">
    <property type="entry name" value="CENP_V_GFA"/>
    <property type="match status" value="1"/>
</dbReference>
<proteinExistence type="inferred from homology"/>
<reference evidence="6 7" key="1">
    <citation type="submission" date="2016-07" db="EMBL/GenBank/DDBJ databases">
        <title>Acinetobacter sp. ANC 4603.</title>
        <authorList>
            <person name="Radolfova-Krizova L."/>
            <person name="Nemec A."/>
        </authorList>
    </citation>
    <scope>NUCLEOTIDE SEQUENCE [LARGE SCALE GENOMIC DNA]</scope>
    <source>
        <strain evidence="6 7">ANC 4603</strain>
    </source>
</reference>
<dbReference type="InterPro" id="IPR006913">
    <property type="entry name" value="CENP-V/GFA"/>
</dbReference>
<keyword evidence="4" id="KW-0456">Lyase</keyword>
<keyword evidence="7" id="KW-1185">Reference proteome</keyword>
<dbReference type="STRING" id="1891224.BBP83_07345"/>
<keyword evidence="2" id="KW-0479">Metal-binding</keyword>
<feature type="domain" description="CENP-V/GFA" evidence="5">
    <location>
        <begin position="1"/>
        <end position="116"/>
    </location>
</feature>
<comment type="caution">
    <text evidence="6">The sequence shown here is derived from an EMBL/GenBank/DDBJ whole genome shotgun (WGS) entry which is preliminary data.</text>
</comment>
<evidence type="ECO:0000313" key="7">
    <source>
        <dbReference type="Proteomes" id="UP000186553"/>
    </source>
</evidence>
<comment type="similarity">
    <text evidence="1">Belongs to the Gfa family.</text>
</comment>
<gene>
    <name evidence="6" type="ORF">BBP83_07345</name>
</gene>
<accession>A0A1C3CWY4</accession>
<name>A0A1C3CWY4_9GAMM</name>
<organism evidence="6 7">
    <name type="scientific">Acinetobacter celticus</name>
    <dbReference type="NCBI Taxonomy" id="1891224"/>
    <lineage>
        <taxon>Bacteria</taxon>
        <taxon>Pseudomonadati</taxon>
        <taxon>Pseudomonadota</taxon>
        <taxon>Gammaproteobacteria</taxon>
        <taxon>Moraxellales</taxon>
        <taxon>Moraxellaceae</taxon>
        <taxon>Acinetobacter</taxon>
    </lineage>
</organism>
<dbReference type="Proteomes" id="UP000186553">
    <property type="component" value="Unassembled WGS sequence"/>
</dbReference>
<dbReference type="Gene3D" id="3.90.1590.10">
    <property type="entry name" value="glutathione-dependent formaldehyde- activating enzyme (gfa)"/>
    <property type="match status" value="1"/>
</dbReference>
<evidence type="ECO:0000256" key="1">
    <source>
        <dbReference type="ARBA" id="ARBA00005495"/>
    </source>
</evidence>